<evidence type="ECO:0000313" key="4">
    <source>
        <dbReference type="Proteomes" id="UP000053789"/>
    </source>
</evidence>
<dbReference type="EMBL" id="KN846996">
    <property type="protein sequence ID" value="KIW89426.1"/>
    <property type="molecule type" value="Genomic_DNA"/>
</dbReference>
<dbReference type="GeneID" id="27703208"/>
<dbReference type="OrthoDB" id="4153189at2759"/>
<feature type="signal peptide" evidence="2">
    <location>
        <begin position="1"/>
        <end position="26"/>
    </location>
</feature>
<evidence type="ECO:0000313" key="3">
    <source>
        <dbReference type="EMBL" id="KIW89426.1"/>
    </source>
</evidence>
<proteinExistence type="predicted"/>
<feature type="compositionally biased region" description="Low complexity" evidence="1">
    <location>
        <begin position="231"/>
        <end position="259"/>
    </location>
</feature>
<dbReference type="RefSeq" id="XP_016616095.1">
    <property type="nucleotide sequence ID" value="XM_016767997.1"/>
</dbReference>
<accession>A0A0D2EHA6</accession>
<reference evidence="3" key="1">
    <citation type="submission" date="2015-01" db="EMBL/GenBank/DDBJ databases">
        <title>The Genome Sequence of Cladophialophora bantiana CBS 173.52.</title>
        <authorList>
            <consortium name="The Broad Institute Genomics Platform"/>
            <person name="Cuomo C."/>
            <person name="de Hoog S."/>
            <person name="Gorbushina A."/>
            <person name="Stielow B."/>
            <person name="Teixiera M."/>
            <person name="Abouelleil A."/>
            <person name="Chapman S.B."/>
            <person name="Priest M."/>
            <person name="Young S.K."/>
            <person name="Wortman J."/>
            <person name="Nusbaum C."/>
            <person name="Birren B."/>
        </authorList>
    </citation>
    <scope>NUCLEOTIDE SEQUENCE [LARGE SCALE GENOMIC DNA]</scope>
    <source>
        <strain evidence="3">CBS 173.52</strain>
    </source>
</reference>
<dbReference type="VEuPathDB" id="FungiDB:Z519_10280"/>
<dbReference type="Proteomes" id="UP000053789">
    <property type="component" value="Unassembled WGS sequence"/>
</dbReference>
<dbReference type="HOGENOM" id="CLU_943351_0_0_1"/>
<sequence length="289" mass="30412">MVGMRGTLLLPLWITSLAVLIGNAAAVDFDEHALNNFFAKRQNYTCSTEGLQDICQTNTTECIDAMCASCSGYVLIANCCALASWEAMMQCLLELMSDPSELTMTVAPTSTKSLDTSTITALSSATIETGGLEACSSFQGIVGSCESLIPGFATEAFGQQASCVCYSNGTYQPDLYDEAFLGCLSYLSTASPSEYASIAPGSTILAPCKNVATTTEPQSSLSTHYIGRLTSSTSAVSPPSTTSARSTTTGPTQTPIADTNGSASLELSREMSLGWLWWLWATCVVATLL</sequence>
<protein>
    <recommendedName>
        <fullName evidence="5">Extracellular membrane protein CFEM domain-containing protein</fullName>
    </recommendedName>
</protein>
<name>A0A0D2EHA6_CLAB1</name>
<keyword evidence="4" id="KW-1185">Reference proteome</keyword>
<keyword evidence="2" id="KW-0732">Signal</keyword>
<evidence type="ECO:0000256" key="1">
    <source>
        <dbReference type="SAM" id="MobiDB-lite"/>
    </source>
</evidence>
<organism evidence="3 4">
    <name type="scientific">Cladophialophora bantiana (strain ATCC 10958 / CBS 173.52 / CDC B-1940 / NIH 8579)</name>
    <name type="common">Xylohypha bantiana</name>
    <dbReference type="NCBI Taxonomy" id="1442370"/>
    <lineage>
        <taxon>Eukaryota</taxon>
        <taxon>Fungi</taxon>
        <taxon>Dikarya</taxon>
        <taxon>Ascomycota</taxon>
        <taxon>Pezizomycotina</taxon>
        <taxon>Eurotiomycetes</taxon>
        <taxon>Chaetothyriomycetidae</taxon>
        <taxon>Chaetothyriales</taxon>
        <taxon>Herpotrichiellaceae</taxon>
        <taxon>Cladophialophora</taxon>
    </lineage>
</organism>
<evidence type="ECO:0008006" key="5">
    <source>
        <dbReference type="Google" id="ProtNLM"/>
    </source>
</evidence>
<feature type="chain" id="PRO_5002256714" description="Extracellular membrane protein CFEM domain-containing protein" evidence="2">
    <location>
        <begin position="27"/>
        <end position="289"/>
    </location>
</feature>
<dbReference type="AlphaFoldDB" id="A0A0D2EHA6"/>
<gene>
    <name evidence="3" type="ORF">Z519_10280</name>
</gene>
<evidence type="ECO:0000256" key="2">
    <source>
        <dbReference type="SAM" id="SignalP"/>
    </source>
</evidence>
<feature type="region of interest" description="Disordered" evidence="1">
    <location>
        <begin position="231"/>
        <end position="260"/>
    </location>
</feature>